<dbReference type="AlphaFoldDB" id="A0A438BQB1"/>
<comment type="caution">
    <text evidence="1">The sequence shown here is derived from an EMBL/GenBank/DDBJ whole genome shotgun (WGS) entry which is preliminary data.</text>
</comment>
<gene>
    <name evidence="1" type="ORF">CK203_104961</name>
</gene>
<name>A0A438BQB1_VITVI</name>
<evidence type="ECO:0000313" key="2">
    <source>
        <dbReference type="Proteomes" id="UP000288805"/>
    </source>
</evidence>
<accession>A0A438BQB1</accession>
<dbReference type="PANTHER" id="PTHR36038:SF3">
    <property type="entry name" value="OVATE FAMILY PROTEIN"/>
    <property type="match status" value="1"/>
</dbReference>
<sequence length="382" mass="43658">MIIIYNNPHYPKNHKPTSLHSLPGCLTIFLRFIPTLSLSSSPHSLEGVDRQESFVYRQHSIHIETHIPRTESLQIIQWLFKVTHEQPKDTSSRLTNKKESSSDEEAKSRGVVLFRNEGVNTKRLKRVKGRDLGYNNSESYAILFRRDRARACFYHTLNLRRLGSFHKRKPMKMKKEDIARGLGIGLKGFSCPCWNKVLPISDTTLSSSTNTNEQWGTSEKKERIKGDKTKAISRMKELFRWAAATMQHNIFQVLHFRNRGSLKPVPDDDQLSNDSPKISFRWEVESCCTTSSAYSAISMASSFLNDQPGNKQSISTTIEDSDHCTSRAGNWITTDSGICGARALRKMTDKREIAWLNQLLSHCIRINPNGCFFTCNFIPPEM</sequence>
<dbReference type="EMBL" id="QGNW01002663">
    <property type="protein sequence ID" value="RVW13155.1"/>
    <property type="molecule type" value="Genomic_DNA"/>
</dbReference>
<evidence type="ECO:0000313" key="1">
    <source>
        <dbReference type="EMBL" id="RVW13155.1"/>
    </source>
</evidence>
<protein>
    <submittedName>
        <fullName evidence="1">Uncharacterized protein</fullName>
    </submittedName>
</protein>
<dbReference type="Proteomes" id="UP000288805">
    <property type="component" value="Unassembled WGS sequence"/>
</dbReference>
<dbReference type="PANTHER" id="PTHR36038">
    <property type="entry name" value="OS06G0102750 PROTEIN"/>
    <property type="match status" value="1"/>
</dbReference>
<proteinExistence type="predicted"/>
<organism evidence="1 2">
    <name type="scientific">Vitis vinifera</name>
    <name type="common">Grape</name>
    <dbReference type="NCBI Taxonomy" id="29760"/>
    <lineage>
        <taxon>Eukaryota</taxon>
        <taxon>Viridiplantae</taxon>
        <taxon>Streptophyta</taxon>
        <taxon>Embryophyta</taxon>
        <taxon>Tracheophyta</taxon>
        <taxon>Spermatophyta</taxon>
        <taxon>Magnoliopsida</taxon>
        <taxon>eudicotyledons</taxon>
        <taxon>Gunneridae</taxon>
        <taxon>Pentapetalae</taxon>
        <taxon>rosids</taxon>
        <taxon>Vitales</taxon>
        <taxon>Vitaceae</taxon>
        <taxon>Viteae</taxon>
        <taxon>Vitis</taxon>
    </lineage>
</organism>
<reference evidence="1 2" key="1">
    <citation type="journal article" date="2018" name="PLoS Genet.">
        <title>Population sequencing reveals clonal diversity and ancestral inbreeding in the grapevine cultivar Chardonnay.</title>
        <authorList>
            <person name="Roach M.J."/>
            <person name="Johnson D.L."/>
            <person name="Bohlmann J."/>
            <person name="van Vuuren H.J."/>
            <person name="Jones S.J."/>
            <person name="Pretorius I.S."/>
            <person name="Schmidt S.A."/>
            <person name="Borneman A.R."/>
        </authorList>
    </citation>
    <scope>NUCLEOTIDE SEQUENCE [LARGE SCALE GENOMIC DNA]</scope>
    <source>
        <strain evidence="2">cv. Chardonnay</strain>
        <tissue evidence="1">Leaf</tissue>
    </source>
</reference>